<evidence type="ECO:0000256" key="5">
    <source>
        <dbReference type="SAM" id="MobiDB-lite"/>
    </source>
</evidence>
<dbReference type="PROSITE" id="PS51897">
    <property type="entry name" value="ANNEXIN_2"/>
    <property type="match status" value="3"/>
</dbReference>
<feature type="compositionally biased region" description="Polar residues" evidence="5">
    <location>
        <begin position="1711"/>
        <end position="1727"/>
    </location>
</feature>
<feature type="region of interest" description="Disordered" evidence="5">
    <location>
        <begin position="455"/>
        <end position="521"/>
    </location>
</feature>
<evidence type="ECO:0000256" key="1">
    <source>
        <dbReference type="ARBA" id="ARBA00007831"/>
    </source>
</evidence>
<feature type="compositionally biased region" description="Pro residues" evidence="5">
    <location>
        <begin position="543"/>
        <end position="559"/>
    </location>
</feature>
<feature type="region of interest" description="Disordered" evidence="5">
    <location>
        <begin position="1604"/>
        <end position="1630"/>
    </location>
</feature>
<dbReference type="Proteomes" id="UP001287286">
    <property type="component" value="Unassembled WGS sequence"/>
</dbReference>
<comment type="caution">
    <text evidence="6">The sequence shown here is derived from an EMBL/GenBank/DDBJ whole genome shotgun (WGS) entry which is preliminary data.</text>
</comment>
<keyword evidence="2 4" id="KW-0677">Repeat</keyword>
<dbReference type="SMART" id="SM00335">
    <property type="entry name" value="ANX"/>
    <property type="match status" value="4"/>
</dbReference>
<dbReference type="InterPro" id="IPR018502">
    <property type="entry name" value="Annexin_repeat"/>
</dbReference>
<feature type="region of interest" description="Disordered" evidence="5">
    <location>
        <begin position="1541"/>
        <end position="1563"/>
    </location>
</feature>
<keyword evidence="4" id="KW-0111">Calcium/phospholipid-binding</keyword>
<evidence type="ECO:0000313" key="7">
    <source>
        <dbReference type="Proteomes" id="UP001287286"/>
    </source>
</evidence>
<comment type="domain">
    <text evidence="4">A pair of annexin repeats may form one binding site for calcium and phospholipid.</text>
</comment>
<feature type="region of interest" description="Disordered" evidence="5">
    <location>
        <begin position="535"/>
        <end position="673"/>
    </location>
</feature>
<dbReference type="Pfam" id="PF00191">
    <property type="entry name" value="Annexin"/>
    <property type="match status" value="4"/>
</dbReference>
<feature type="region of interest" description="Disordered" evidence="5">
    <location>
        <begin position="1338"/>
        <end position="1396"/>
    </location>
</feature>
<dbReference type="PRINTS" id="PR01813">
    <property type="entry name" value="ANNEXINFUNGI"/>
</dbReference>
<protein>
    <recommendedName>
        <fullName evidence="4">Annexin</fullName>
    </recommendedName>
</protein>
<evidence type="ECO:0000256" key="2">
    <source>
        <dbReference type="ARBA" id="ARBA00022737"/>
    </source>
</evidence>
<feature type="compositionally biased region" description="Low complexity" evidence="5">
    <location>
        <begin position="586"/>
        <end position="595"/>
    </location>
</feature>
<feature type="region of interest" description="Disordered" evidence="5">
    <location>
        <begin position="969"/>
        <end position="1018"/>
    </location>
</feature>
<accession>A0ABR0BVG7</accession>
<feature type="compositionally biased region" description="Low complexity" evidence="5">
    <location>
        <begin position="560"/>
        <end position="577"/>
    </location>
</feature>
<feature type="region of interest" description="Disordered" evidence="5">
    <location>
        <begin position="1485"/>
        <end position="1515"/>
    </location>
</feature>
<dbReference type="InterPro" id="IPR037104">
    <property type="entry name" value="Annexin_sf"/>
</dbReference>
<dbReference type="PANTHER" id="PTHR10502">
    <property type="entry name" value="ANNEXIN"/>
    <property type="match status" value="1"/>
</dbReference>
<sequence>MQNTNLAGPLGGFLSTGDERLAGWPLLVCVRASLWFGGVAGTVQEIFGGWWWTEIKAPGLAGGRLAPSARGGSPALKSGLRVHALGVVQESAGAAKSSAPPRGPPARDHRPFGARAVFSGPSSQWLRAALHQPPSFAIVPGFPHLERPAAHRLVRGLSVDGGTTQGEGSAMKGDRVSTWNMMRGRVLPADRSGDRLAIGQGLRRLAAWAPPGSRKPPTSWPRWRVRRAARPLPLGYVTMNITCTVLDRTSSSNIINSHSATPANVGHVSAARAAVAPPLGGNDGVRKHESRWLCIMPRAPAQAFTSSYLGGPPLEGLGPAWPTGEPARYFQSQAIPPVSPRVAVLVVLPFRQHPCVTRLVASEAAPERGKRKRQKAIARPLCARPLRSAVPRALELLQSVGMTLRRLRLSHREPVAQHGLIGPRCHPAASNEAHRACARMHPSSVIKRRLACAGRACQPRRRQTPSASPPAPRRHFPLPVVQTVETRIPSNAPLARFSRARTPTRSSASHRHVVPGLRPALRPSVHPAILRHRRPPHADCCAEPPPPQGYGQYPPPQGQYPPQGQGQYPPQGQYPQGQYPPPGQYPPQQQGGYYQQPPPPPPGQYPSYGQPPPQQYGAPPPQHYGHHPPAPPPGQYGAPPPQHGGSYGAPPPQQYGPPVPPTPPSPGYGAPQIIQWDGSADAQALRSAMKGFGTDEKALIRTLSNKDPLQIEVLRNAFNRNFKRDLIKDIKSETSSWFEYGLVQLARGPLSADVHNLYEAMSGPGTKELVLNDILLSRSNADMKAIKSAYYQTYRKSLENDVKGDLSMKTERHFLMVLAATRAEDAAPVVPQQVDDDVMQIYKATEGKMGTDEILVCSILTSRNDNQIRAIAHSYKQKFNRDLEKVIKSEFSGHMQDALLFQLRNGVDKYMHAADLLEESMAGMGTKDHLLVSRVVRFHWDRNFLANVKGAYQQKYRRSLASRIKGETSGDYERLMDPPTGKRGISSLSTRAPPDSQTVTTHRQSPDGTVRGHSSCASSEQRCLYSRRSLRALPLRHQLHPSATGGASRLRNPPLGPLTTSASLVSYFASETDVMSTASLPAAAMPEMGQQPPPASSSSSAALPAHIQTLTTSSPAQNGVQTQAPARTHAQQPPPSSVRSPAQPLPQGSLQGPSHSQMRQPVASSQPPRDPQEPTPPAPKAPGFKSPKTSDASLEASPAYKELSDVIKRTAPEVVRQVVRDSWDKCLLGSEYHLAFLANATFHQASSGTLARALKDFGGNMVRTGKDSVVAHFTTEDLDAVSDAILAKASHRFLDKALARRLETIRARPLVNALARAERLGYDVRDIVEETNGGEHVLPSLHLVPNPPAPPKPVPSQQLPSRPGPVAAAHRPPVSREPSVASIGSTRNSGSPLPAGPAGHLGIVHCSRCHRPCSGEKAFQHHSNKRACVNTWRVDDIGTEICPHCGCLFGSSGGLNYHIKMKVCGEYSDAVKEAVLAELRSKKFLPVGHGTGPPTGTPAPAPTPPAPRAPASTPALSSDIRHANMGHTPGHLAALAREGRSPATWTPPSRGAVSSPVDDPYAKLTPEQRRDFEYDMRQAEEKYGGLMMEAMKLPEAEREKELAKLKNSYNTKQSTTRKKYGIRLRQRRSVAEVEAERTRLLGPAKDVAWPASTPSKRPYPDDEGPATAHQGHEPQSGGSTPRRKRVPVNEMGGGLASAAATAEHTDPTAYLTASQPRFPAMSQTQRPQLHGSGAKGTPDDPMEIDDDESSESDSDSDDGDIPAHPAGR</sequence>
<keyword evidence="3 4" id="KW-0041">Annexin</keyword>
<feature type="compositionally biased region" description="Pro residues" evidence="5">
    <location>
        <begin position="649"/>
        <end position="666"/>
    </location>
</feature>
<keyword evidence="4" id="KW-0106">Calcium</keyword>
<feature type="region of interest" description="Disordered" evidence="5">
    <location>
        <begin position="91"/>
        <end position="110"/>
    </location>
</feature>
<dbReference type="SUPFAM" id="SSF47874">
    <property type="entry name" value="Annexin"/>
    <property type="match status" value="1"/>
</dbReference>
<feature type="region of interest" description="Disordered" evidence="5">
    <location>
        <begin position="1112"/>
        <end position="1198"/>
    </location>
</feature>
<feature type="compositionally biased region" description="Basic residues" evidence="5">
    <location>
        <begin position="1615"/>
        <end position="1628"/>
    </location>
</feature>
<evidence type="ECO:0000313" key="6">
    <source>
        <dbReference type="EMBL" id="KAK4088046.1"/>
    </source>
</evidence>
<evidence type="ECO:0000256" key="3">
    <source>
        <dbReference type="ARBA" id="ARBA00023216"/>
    </source>
</evidence>
<feature type="compositionally biased region" description="Polar residues" evidence="5">
    <location>
        <begin position="1382"/>
        <end position="1391"/>
    </location>
</feature>
<feature type="compositionally biased region" description="Acidic residues" evidence="5">
    <location>
        <begin position="1740"/>
        <end position="1760"/>
    </location>
</feature>
<reference evidence="6 7" key="1">
    <citation type="journal article" date="2024" name="Microbiol. Resour. Announc.">
        <title>Genome annotations for the ascomycete fungi Trichoderma harzianum, Trichoderma aggressivum, and Purpureocillium lilacinum.</title>
        <authorList>
            <person name="Beijen E.P.W."/>
            <person name="Ohm R.A."/>
        </authorList>
    </citation>
    <scope>NUCLEOTIDE SEQUENCE [LARGE SCALE GENOMIC DNA]</scope>
    <source>
        <strain evidence="6 7">CBS 150709</strain>
    </source>
</reference>
<proteinExistence type="inferred from homology"/>
<dbReference type="InterPro" id="IPR009117">
    <property type="entry name" value="ANX14"/>
</dbReference>
<dbReference type="InterPro" id="IPR001464">
    <property type="entry name" value="Annexin"/>
</dbReference>
<feature type="compositionally biased region" description="Polar residues" evidence="5">
    <location>
        <begin position="1146"/>
        <end position="1166"/>
    </location>
</feature>
<evidence type="ECO:0000256" key="4">
    <source>
        <dbReference type="RuleBase" id="RU003540"/>
    </source>
</evidence>
<organism evidence="6 7">
    <name type="scientific">Purpureocillium lilacinum</name>
    <name type="common">Paecilomyces lilacinus</name>
    <dbReference type="NCBI Taxonomy" id="33203"/>
    <lineage>
        <taxon>Eukaryota</taxon>
        <taxon>Fungi</taxon>
        <taxon>Dikarya</taxon>
        <taxon>Ascomycota</taxon>
        <taxon>Pezizomycotina</taxon>
        <taxon>Sordariomycetes</taxon>
        <taxon>Hypocreomycetidae</taxon>
        <taxon>Hypocreales</taxon>
        <taxon>Ophiocordycipitaceae</taxon>
        <taxon>Purpureocillium</taxon>
    </lineage>
</organism>
<feature type="compositionally biased region" description="Polar residues" evidence="5">
    <location>
        <begin position="986"/>
        <end position="1007"/>
    </location>
</feature>
<feature type="region of interest" description="Disordered" evidence="5">
    <location>
        <begin position="1644"/>
        <end position="1768"/>
    </location>
</feature>
<dbReference type="PANTHER" id="PTHR10502:SF102">
    <property type="entry name" value="ANNEXIN B11"/>
    <property type="match status" value="1"/>
</dbReference>
<gene>
    <name evidence="6" type="ORF">Purlil1_7525</name>
</gene>
<comment type="similarity">
    <text evidence="1 4">Belongs to the annexin family.</text>
</comment>
<name>A0ABR0BVG7_PURLI</name>
<feature type="compositionally biased region" description="Pro residues" evidence="5">
    <location>
        <begin position="1345"/>
        <end position="1354"/>
    </location>
</feature>
<dbReference type="PROSITE" id="PS00223">
    <property type="entry name" value="ANNEXIN_1"/>
    <property type="match status" value="1"/>
</dbReference>
<feature type="compositionally biased region" description="Pro residues" evidence="5">
    <location>
        <begin position="596"/>
        <end position="642"/>
    </location>
</feature>
<dbReference type="EMBL" id="JAWRVI010000027">
    <property type="protein sequence ID" value="KAK4088046.1"/>
    <property type="molecule type" value="Genomic_DNA"/>
</dbReference>
<feature type="compositionally biased region" description="Pro residues" evidence="5">
    <location>
        <begin position="1495"/>
        <end position="1508"/>
    </location>
</feature>
<dbReference type="PRINTS" id="PR00196">
    <property type="entry name" value="ANNEXIN"/>
</dbReference>
<dbReference type="Gene3D" id="1.10.220.10">
    <property type="entry name" value="Annexin"/>
    <property type="match status" value="4"/>
</dbReference>
<dbReference type="InterPro" id="IPR018252">
    <property type="entry name" value="Annexin_repeat_CS"/>
</dbReference>
<keyword evidence="7" id="KW-1185">Reference proteome</keyword>
<feature type="compositionally biased region" description="Polar residues" evidence="5">
    <location>
        <begin position="1112"/>
        <end position="1131"/>
    </location>
</feature>